<dbReference type="Gene3D" id="3.40.50.300">
    <property type="entry name" value="P-loop containing nucleotide triphosphate hydrolases"/>
    <property type="match status" value="1"/>
</dbReference>
<dbReference type="GO" id="GO:0016887">
    <property type="term" value="F:ATP hydrolysis activity"/>
    <property type="evidence" value="ECO:0007669"/>
    <property type="project" value="InterPro"/>
</dbReference>
<comment type="caution">
    <text evidence="2">The sequence shown here is derived from an EMBL/GenBank/DDBJ whole genome shotgun (WGS) entry which is preliminary data.</text>
</comment>
<dbReference type="InterPro" id="IPR027417">
    <property type="entry name" value="P-loop_NTPase"/>
</dbReference>
<evidence type="ECO:0000259" key="1">
    <source>
        <dbReference type="Pfam" id="PF00005"/>
    </source>
</evidence>
<reference evidence="2" key="2">
    <citation type="submission" date="2020-09" db="EMBL/GenBank/DDBJ databases">
        <authorList>
            <person name="Sun Q."/>
            <person name="Ohkuma M."/>
        </authorList>
    </citation>
    <scope>NUCLEOTIDE SEQUENCE</scope>
    <source>
        <strain evidence="2">JCM 3346</strain>
    </source>
</reference>
<feature type="domain" description="ABC transporter" evidence="1">
    <location>
        <begin position="31"/>
        <end position="168"/>
    </location>
</feature>
<dbReference type="Pfam" id="PF00005">
    <property type="entry name" value="ABC_tran"/>
    <property type="match status" value="1"/>
</dbReference>
<dbReference type="GO" id="GO:0005524">
    <property type="term" value="F:ATP binding"/>
    <property type="evidence" value="ECO:0007669"/>
    <property type="project" value="InterPro"/>
</dbReference>
<keyword evidence="3" id="KW-1185">Reference proteome</keyword>
<dbReference type="RefSeq" id="WP_189086745.1">
    <property type="nucleotide sequence ID" value="NZ_BMRJ01000008.1"/>
</dbReference>
<proteinExistence type="predicted"/>
<name>A0A918KX48_AGRME</name>
<protein>
    <recommendedName>
        <fullName evidence="1">ABC transporter domain-containing protein</fullName>
    </recommendedName>
</protein>
<organism evidence="2 3">
    <name type="scientific">Agromyces mediolanus</name>
    <name type="common">Corynebacterium mediolanum</name>
    <dbReference type="NCBI Taxonomy" id="41986"/>
    <lineage>
        <taxon>Bacteria</taxon>
        <taxon>Bacillati</taxon>
        <taxon>Actinomycetota</taxon>
        <taxon>Actinomycetes</taxon>
        <taxon>Micrococcales</taxon>
        <taxon>Microbacteriaceae</taxon>
        <taxon>Agromyces</taxon>
    </lineage>
</organism>
<dbReference type="AlphaFoldDB" id="A0A918KX48"/>
<dbReference type="Proteomes" id="UP000610303">
    <property type="component" value="Unassembled WGS sequence"/>
</dbReference>
<evidence type="ECO:0000313" key="3">
    <source>
        <dbReference type="Proteomes" id="UP000610303"/>
    </source>
</evidence>
<evidence type="ECO:0000313" key="2">
    <source>
        <dbReference type="EMBL" id="GGR38381.1"/>
    </source>
</evidence>
<dbReference type="InterPro" id="IPR003439">
    <property type="entry name" value="ABC_transporter-like_ATP-bd"/>
</dbReference>
<gene>
    <name evidence="2" type="ORF">GCM10010196_35400</name>
</gene>
<reference evidence="2" key="1">
    <citation type="journal article" date="2014" name="Int. J. Syst. Evol. Microbiol.">
        <title>Complete genome sequence of Corynebacterium casei LMG S-19264T (=DSM 44701T), isolated from a smear-ripened cheese.</title>
        <authorList>
            <consortium name="US DOE Joint Genome Institute (JGI-PGF)"/>
            <person name="Walter F."/>
            <person name="Albersmeier A."/>
            <person name="Kalinowski J."/>
            <person name="Ruckert C."/>
        </authorList>
    </citation>
    <scope>NUCLEOTIDE SEQUENCE</scope>
    <source>
        <strain evidence="2">JCM 3346</strain>
    </source>
</reference>
<sequence length="247" mass="26222">MPTIARANDLALESKRGPVYGPLDLRIQDGLTVLHAPSGSGRTSLLLTLAGRMKPSAGTLETLGRELPRGARRVQRESGIAGFAGIDELEESVTVGAAVRERAAWISPWWAFVRRPDEAALRAVLGPVFGETPLPAPDTVIWELDEAQTALLRIALAMMSEPRLLCFDGLDELASPAARAAVWRSLDAIARTGTAVVVSAAAPDPRLWAELGIEPAAQSILPTAERADSTPTGADDADDLDLLLEHA</sequence>
<accession>A0A918KX48</accession>
<dbReference type="EMBL" id="BMRJ01000008">
    <property type="protein sequence ID" value="GGR38381.1"/>
    <property type="molecule type" value="Genomic_DNA"/>
</dbReference>
<dbReference type="SUPFAM" id="SSF52540">
    <property type="entry name" value="P-loop containing nucleoside triphosphate hydrolases"/>
    <property type="match status" value="1"/>
</dbReference>